<dbReference type="Proteomes" id="UP000283433">
    <property type="component" value="Unassembled WGS sequence"/>
</dbReference>
<dbReference type="Gene3D" id="1.25.40.10">
    <property type="entry name" value="Tetratricopeptide repeat domain"/>
    <property type="match status" value="1"/>
</dbReference>
<dbReference type="SMART" id="SM00028">
    <property type="entry name" value="TPR"/>
    <property type="match status" value="1"/>
</dbReference>
<dbReference type="EMBL" id="MBTA01000015">
    <property type="protein sequence ID" value="RKD16578.1"/>
    <property type="molecule type" value="Genomic_DNA"/>
</dbReference>
<organism evidence="2 3">
    <name type="scientific">Pelobium manganitolerans</name>
    <dbReference type="NCBI Taxonomy" id="1842495"/>
    <lineage>
        <taxon>Bacteria</taxon>
        <taxon>Pseudomonadati</taxon>
        <taxon>Bacteroidota</taxon>
        <taxon>Sphingobacteriia</taxon>
        <taxon>Sphingobacteriales</taxon>
        <taxon>Sphingobacteriaceae</taxon>
        <taxon>Pelobium</taxon>
    </lineage>
</organism>
<feature type="repeat" description="TPR" evidence="1">
    <location>
        <begin position="88"/>
        <end position="121"/>
    </location>
</feature>
<dbReference type="PROSITE" id="PS50005">
    <property type="entry name" value="TPR"/>
    <property type="match status" value="1"/>
</dbReference>
<accession>A0A419S6D1</accession>
<evidence type="ECO:0000313" key="3">
    <source>
        <dbReference type="Proteomes" id="UP000283433"/>
    </source>
</evidence>
<sequence>MISCEYFTSGRQFYEKGLKFYELSDGGDVYSTPELEKAIENFEKSIKKGFKERDVFDKLTWSYRILNQDNKNMERVYSLALKNFPNDIEFYFRRGDSRKELQKYKLALEDYNKAILLDKERKYEYINSAFYERGAIKYILGDTVNANKDRDIAKSITDHKLRTYKDYCKLWK</sequence>
<reference evidence="2 3" key="1">
    <citation type="submission" date="2016-07" db="EMBL/GenBank/DDBJ databases">
        <title>Genome of Pelobium manganitolerans.</title>
        <authorList>
            <person name="Wu S."/>
            <person name="Wang G."/>
        </authorList>
    </citation>
    <scope>NUCLEOTIDE SEQUENCE [LARGE SCALE GENOMIC DNA]</scope>
    <source>
        <strain evidence="2 3">YS-25</strain>
    </source>
</reference>
<keyword evidence="3" id="KW-1185">Reference proteome</keyword>
<dbReference type="AlphaFoldDB" id="A0A419S6D1"/>
<evidence type="ECO:0000256" key="1">
    <source>
        <dbReference type="PROSITE-ProRule" id="PRU00339"/>
    </source>
</evidence>
<name>A0A419S6D1_9SPHI</name>
<comment type="caution">
    <text evidence="2">The sequence shown here is derived from an EMBL/GenBank/DDBJ whole genome shotgun (WGS) entry which is preliminary data.</text>
</comment>
<proteinExistence type="predicted"/>
<gene>
    <name evidence="2" type="ORF">BCY91_17180</name>
</gene>
<dbReference type="SUPFAM" id="SSF48452">
    <property type="entry name" value="TPR-like"/>
    <property type="match status" value="1"/>
</dbReference>
<dbReference type="InterPro" id="IPR011990">
    <property type="entry name" value="TPR-like_helical_dom_sf"/>
</dbReference>
<keyword evidence="1" id="KW-0802">TPR repeat</keyword>
<evidence type="ECO:0000313" key="2">
    <source>
        <dbReference type="EMBL" id="RKD16578.1"/>
    </source>
</evidence>
<dbReference type="InterPro" id="IPR019734">
    <property type="entry name" value="TPR_rpt"/>
</dbReference>
<protein>
    <submittedName>
        <fullName evidence="2">Uncharacterized protein</fullName>
    </submittedName>
</protein>